<evidence type="ECO:0000256" key="7">
    <source>
        <dbReference type="ARBA" id="ARBA00023157"/>
    </source>
</evidence>
<dbReference type="Pfam" id="PF00722">
    <property type="entry name" value="Glyco_hydro_16"/>
    <property type="match status" value="1"/>
</dbReference>
<dbReference type="FunFam" id="2.60.120.200:FF:000025">
    <property type="entry name" value="Xyloglucan endotransglucosylase/hydrolase"/>
    <property type="match status" value="1"/>
</dbReference>
<dbReference type="Proteomes" id="UP000235220">
    <property type="component" value="Chromosome 13"/>
</dbReference>
<dbReference type="KEGG" id="jre:108992371"/>
<protein>
    <recommendedName>
        <fullName evidence="9">Xyloglucan endotransglucosylase/hydrolase</fullName>
        <ecNumber evidence="9">2.4.1.207</ecNumber>
    </recommendedName>
</protein>
<evidence type="ECO:0000256" key="9">
    <source>
        <dbReference type="RuleBase" id="RU361120"/>
    </source>
</evidence>
<comment type="similarity">
    <text evidence="9">Belongs to the glycosyl hydrolase 16 family.</text>
</comment>
<evidence type="ECO:0000313" key="10">
    <source>
        <dbReference type="Proteomes" id="UP000235220"/>
    </source>
</evidence>
<keyword evidence="7" id="KW-1015">Disulfide bond</keyword>
<dbReference type="PROSITE" id="PS51762">
    <property type="entry name" value="GH16_2"/>
    <property type="match status" value="1"/>
</dbReference>
<dbReference type="GO" id="GO:0071555">
    <property type="term" value="P:cell wall organization"/>
    <property type="evidence" value="ECO:0007669"/>
    <property type="project" value="UniProtKB-KW"/>
</dbReference>
<dbReference type="Gene3D" id="2.60.120.200">
    <property type="match status" value="1"/>
</dbReference>
<dbReference type="EC" id="2.4.1.207" evidence="9"/>
<comment type="PTM">
    <text evidence="9">Contains at least one intrachain disulfide bond essential for its enzymatic activity.</text>
</comment>
<dbReference type="InterPro" id="IPR013320">
    <property type="entry name" value="ConA-like_dom_sf"/>
</dbReference>
<accession>A0A6P9DY96</accession>
<evidence type="ECO:0000313" key="11">
    <source>
        <dbReference type="RefSeq" id="XP_035540076.1"/>
    </source>
</evidence>
<evidence type="ECO:0000256" key="2">
    <source>
        <dbReference type="ARBA" id="ARBA00022523"/>
    </source>
</evidence>
<feature type="chain" id="PRO_5043057194" description="Xyloglucan endotransglucosylase/hydrolase" evidence="9">
    <location>
        <begin position="28"/>
        <end position="297"/>
    </location>
</feature>
<dbReference type="GO" id="GO:0009834">
    <property type="term" value="P:plant-type secondary cell wall biogenesis"/>
    <property type="evidence" value="ECO:0000318"/>
    <property type="project" value="GO_Central"/>
</dbReference>
<dbReference type="GO" id="GO:0016762">
    <property type="term" value="F:xyloglucan:xyloglucosyl transferase activity"/>
    <property type="evidence" value="ECO:0000318"/>
    <property type="project" value="GO_Central"/>
</dbReference>
<dbReference type="GO" id="GO:0010411">
    <property type="term" value="P:xyloglucan metabolic process"/>
    <property type="evidence" value="ECO:0000318"/>
    <property type="project" value="GO_Central"/>
</dbReference>
<keyword evidence="6 9" id="KW-0378">Hydrolase</keyword>
<dbReference type="FunCoup" id="A0A6P9DY96">
    <property type="interactions" value="27"/>
</dbReference>
<evidence type="ECO:0000256" key="5">
    <source>
        <dbReference type="ARBA" id="ARBA00022729"/>
    </source>
</evidence>
<dbReference type="InterPro" id="IPR000757">
    <property type="entry name" value="Beta-glucanase-like"/>
</dbReference>
<keyword evidence="10" id="KW-1185">Reference proteome</keyword>
<evidence type="ECO:0000256" key="6">
    <source>
        <dbReference type="ARBA" id="ARBA00022801"/>
    </source>
</evidence>
<organism evidence="10 11">
    <name type="scientific">Juglans regia</name>
    <name type="common">English walnut</name>
    <dbReference type="NCBI Taxonomy" id="51240"/>
    <lineage>
        <taxon>Eukaryota</taxon>
        <taxon>Viridiplantae</taxon>
        <taxon>Streptophyta</taxon>
        <taxon>Embryophyta</taxon>
        <taxon>Tracheophyta</taxon>
        <taxon>Spermatophyta</taxon>
        <taxon>Magnoliopsida</taxon>
        <taxon>eudicotyledons</taxon>
        <taxon>Gunneridae</taxon>
        <taxon>Pentapetalae</taxon>
        <taxon>rosids</taxon>
        <taxon>fabids</taxon>
        <taxon>Fagales</taxon>
        <taxon>Juglandaceae</taxon>
        <taxon>Juglans</taxon>
    </lineage>
</organism>
<dbReference type="InterPro" id="IPR010713">
    <property type="entry name" value="XET_C"/>
</dbReference>
<comment type="subcellular location">
    <subcellularLocation>
        <location evidence="9">Secreted</location>
        <location evidence="9">Cell wall</location>
    </subcellularLocation>
    <subcellularLocation>
        <location evidence="9">Secreted</location>
        <location evidence="9">Extracellular space</location>
        <location evidence="9">Apoplast</location>
    </subcellularLocation>
</comment>
<dbReference type="InterPro" id="IPR044791">
    <property type="entry name" value="Beta-glucanase/XTH"/>
</dbReference>
<dbReference type="Pfam" id="PF06955">
    <property type="entry name" value="XET_C"/>
    <property type="match status" value="1"/>
</dbReference>
<evidence type="ECO:0000256" key="1">
    <source>
        <dbReference type="ARBA" id="ARBA00022512"/>
    </source>
</evidence>
<dbReference type="AlphaFoldDB" id="A0A6P9DY96"/>
<dbReference type="GO" id="GO:0004553">
    <property type="term" value="F:hydrolase activity, hydrolyzing O-glycosyl compounds"/>
    <property type="evidence" value="ECO:0007669"/>
    <property type="project" value="InterPro"/>
</dbReference>
<dbReference type="PIRSF" id="PIRSF005604">
    <property type="entry name" value="XET"/>
    <property type="match status" value="1"/>
</dbReference>
<sequence length="297" mass="34609">MMSSYQKIMAGLIVGLLMLGLIQISVASVVSTGDFNKDFYIMWSPSHVSTSSDGRTRSLKLDQESGSGFSSNQKFLFGQIDVQIKLIPGRSAGTVVAYYLTSDEPNHDELDFEFLGNVVGQPYLLQTNIYINGFDNREERIKLWFDPSKHFHTYSILWNIHQIVFMVDGIPIRVYRNHGEKGVAFPMWRPMSIKASIWNGESWATNGGRDKIDWSQAPFIVSFRNYKIDACVWKGYARFCRVDSPGNWWNNNRFSTLTFRQRSLFKWVRKHHLLYDYCHDYKRFQFKLPKECSLPKY</sequence>
<keyword evidence="8 9" id="KW-0326">Glycosidase</keyword>
<dbReference type="InterPro" id="IPR016455">
    <property type="entry name" value="XTH"/>
</dbReference>
<name>A0A6P9DY96_JUGRE</name>
<reference evidence="11" key="1">
    <citation type="submission" date="2025-08" db="UniProtKB">
        <authorList>
            <consortium name="RefSeq"/>
        </authorList>
    </citation>
    <scope>IDENTIFICATION</scope>
    <source>
        <tissue evidence="11">Leaves</tissue>
    </source>
</reference>
<keyword evidence="5 9" id="KW-0732">Signal</keyword>
<keyword evidence="9" id="KW-0961">Cell wall biogenesis/degradation</keyword>
<keyword evidence="2 9" id="KW-0052">Apoplast</keyword>
<dbReference type="Gramene" id="Jr13_02650_p1">
    <property type="protein sequence ID" value="cds.Jr13_02650_p1"/>
    <property type="gene ID" value="Jr13_02650"/>
</dbReference>
<evidence type="ECO:0000256" key="3">
    <source>
        <dbReference type="ARBA" id="ARBA00022525"/>
    </source>
</evidence>
<dbReference type="PANTHER" id="PTHR31062">
    <property type="entry name" value="XYLOGLUCAN ENDOTRANSGLUCOSYLASE/HYDROLASE PROTEIN 8-RELATED"/>
    <property type="match status" value="1"/>
</dbReference>
<dbReference type="GO" id="GO:0009505">
    <property type="term" value="C:plant-type cell wall"/>
    <property type="evidence" value="ECO:0000318"/>
    <property type="project" value="GO_Central"/>
</dbReference>
<proteinExistence type="inferred from homology"/>
<keyword evidence="4 9" id="KW-0808">Transferase</keyword>
<dbReference type="RefSeq" id="XP_035540076.1">
    <property type="nucleotide sequence ID" value="XM_035684183.1"/>
</dbReference>
<gene>
    <name evidence="11" type="primary">LOC108992371</name>
</gene>
<evidence type="ECO:0000256" key="4">
    <source>
        <dbReference type="ARBA" id="ARBA00022679"/>
    </source>
</evidence>
<feature type="signal peptide" evidence="9">
    <location>
        <begin position="1"/>
        <end position="27"/>
    </location>
</feature>
<dbReference type="GeneID" id="108992371"/>
<comment type="function">
    <text evidence="9">Catalyzes xyloglucan endohydrolysis (XEH) and/or endotransglycosylation (XET). Cleaves and religates xyloglucan polymers, an essential constituent of the primary cell wall, and thereby participates in cell wall construction of growing tissues.</text>
</comment>
<dbReference type="SUPFAM" id="SSF49899">
    <property type="entry name" value="Concanavalin A-like lectins/glucanases"/>
    <property type="match status" value="1"/>
</dbReference>
<dbReference type="CDD" id="cd02176">
    <property type="entry name" value="GH16_XET"/>
    <property type="match status" value="1"/>
</dbReference>
<keyword evidence="3 9" id="KW-0964">Secreted</keyword>
<evidence type="ECO:0000256" key="8">
    <source>
        <dbReference type="ARBA" id="ARBA00023295"/>
    </source>
</evidence>
<dbReference type="OrthoDB" id="4781at2759"/>
<dbReference type="GO" id="GO:0048046">
    <property type="term" value="C:apoplast"/>
    <property type="evidence" value="ECO:0007669"/>
    <property type="project" value="UniProtKB-SubCell"/>
</dbReference>
<keyword evidence="1 9" id="KW-0134">Cell wall</keyword>